<organism evidence="1 2">
    <name type="scientific">Rhodopirellula sallentina SM41</name>
    <dbReference type="NCBI Taxonomy" id="1263870"/>
    <lineage>
        <taxon>Bacteria</taxon>
        <taxon>Pseudomonadati</taxon>
        <taxon>Planctomycetota</taxon>
        <taxon>Planctomycetia</taxon>
        <taxon>Pirellulales</taxon>
        <taxon>Pirellulaceae</taxon>
        <taxon>Rhodopirellula</taxon>
    </lineage>
</organism>
<protein>
    <submittedName>
        <fullName evidence="1">Uncharacterized protein</fullName>
    </submittedName>
</protein>
<evidence type="ECO:0000313" key="1">
    <source>
        <dbReference type="EMBL" id="EMI56014.1"/>
    </source>
</evidence>
<dbReference type="PATRIC" id="fig|1263870.3.peg.2714"/>
<gene>
    <name evidence="1" type="ORF">RSSM_02551</name>
</gene>
<name>M5U412_9BACT</name>
<keyword evidence="2" id="KW-1185">Reference proteome</keyword>
<proteinExistence type="predicted"/>
<accession>M5U412</accession>
<sequence length="311" mass="34437">MSPCEGPLARSTGPHNRVGRCISERTASALIRAPPITLPPRRLAPSGFIDRGIFQSRPPEPVCEFLTGTSTCLQYLMGRFYLPVIVLSLSSCDAGHKGPAMHQTRMPTLAVNYCLVFRVINANISLFGVRRCEKRRVEYFNVHHPVKGMNGLLLMADRQLSETKPMVASQLLQCALDRLNSLLKSAEDRLAKMPGASLDRTFVDVSSLFESRSHKPERIELDEQNAELRFIEGRIVVEFTPGERSLGKLTNDICGKTHFQVKAIDSFPVNLRIALASHIAELISLAAEMEEVVIEDVNEVSDGIEQAIASL</sequence>
<comment type="caution">
    <text evidence="1">The sequence shown here is derived from an EMBL/GenBank/DDBJ whole genome shotgun (WGS) entry which is preliminary data.</text>
</comment>
<dbReference type="EMBL" id="ANOH01000179">
    <property type="protein sequence ID" value="EMI56014.1"/>
    <property type="molecule type" value="Genomic_DNA"/>
</dbReference>
<reference evidence="1 2" key="1">
    <citation type="journal article" date="2013" name="Mar. Genomics">
        <title>Expression of sulfatases in Rhodopirellula baltica and the diversity of sulfatases in the genus Rhodopirellula.</title>
        <authorList>
            <person name="Wegner C.E."/>
            <person name="Richter-Heitmann T."/>
            <person name="Klindworth A."/>
            <person name="Klockow C."/>
            <person name="Richter M."/>
            <person name="Achstetter T."/>
            <person name="Glockner F.O."/>
            <person name="Harder J."/>
        </authorList>
    </citation>
    <scope>NUCLEOTIDE SEQUENCE [LARGE SCALE GENOMIC DNA]</scope>
    <source>
        <strain evidence="1 2">SM41</strain>
    </source>
</reference>
<dbReference type="Proteomes" id="UP000011885">
    <property type="component" value="Unassembled WGS sequence"/>
</dbReference>
<evidence type="ECO:0000313" key="2">
    <source>
        <dbReference type="Proteomes" id="UP000011885"/>
    </source>
</evidence>
<dbReference type="AlphaFoldDB" id="M5U412"/>